<dbReference type="AlphaFoldDB" id="A0A6D2I9F4"/>
<feature type="domain" description="TF-B3" evidence="7">
    <location>
        <begin position="187"/>
        <end position="290"/>
    </location>
</feature>
<keyword evidence="5" id="KW-0539">Nucleus</keyword>
<keyword evidence="3" id="KW-0238">DNA-binding</keyword>
<dbReference type="GO" id="GO:0003677">
    <property type="term" value="F:DNA binding"/>
    <property type="evidence" value="ECO:0007669"/>
    <property type="project" value="UniProtKB-KW"/>
</dbReference>
<evidence type="ECO:0000256" key="3">
    <source>
        <dbReference type="ARBA" id="ARBA00023125"/>
    </source>
</evidence>
<dbReference type="InterPro" id="IPR005508">
    <property type="entry name" value="At2g31720-like"/>
</dbReference>
<accession>A0A6D2I9F4</accession>
<feature type="compositionally biased region" description="Basic residues" evidence="6">
    <location>
        <begin position="111"/>
        <end position="134"/>
    </location>
</feature>
<name>A0A6D2I9F4_9BRAS</name>
<reference evidence="8" key="1">
    <citation type="submission" date="2020-01" db="EMBL/GenBank/DDBJ databases">
        <authorList>
            <person name="Mishra B."/>
        </authorList>
    </citation>
    <scope>NUCLEOTIDE SEQUENCE [LARGE SCALE GENOMIC DNA]</scope>
</reference>
<dbReference type="SUPFAM" id="SSF101936">
    <property type="entry name" value="DNA-binding pseudobarrel domain"/>
    <property type="match status" value="1"/>
</dbReference>
<protein>
    <recommendedName>
        <fullName evidence="7">TF-B3 domain-containing protein</fullName>
    </recommendedName>
</protein>
<evidence type="ECO:0000256" key="6">
    <source>
        <dbReference type="SAM" id="MobiDB-lite"/>
    </source>
</evidence>
<evidence type="ECO:0000313" key="8">
    <source>
        <dbReference type="EMBL" id="CAA7026539.1"/>
    </source>
</evidence>
<dbReference type="Gene3D" id="2.40.330.10">
    <property type="entry name" value="DNA-binding pseudobarrel domain"/>
    <property type="match status" value="1"/>
</dbReference>
<dbReference type="PROSITE" id="PS50863">
    <property type="entry name" value="B3"/>
    <property type="match status" value="1"/>
</dbReference>
<dbReference type="CDD" id="cd10017">
    <property type="entry name" value="B3_DNA"/>
    <property type="match status" value="1"/>
</dbReference>
<evidence type="ECO:0000256" key="5">
    <source>
        <dbReference type="ARBA" id="ARBA00023242"/>
    </source>
</evidence>
<dbReference type="EMBL" id="CACVBM020001051">
    <property type="protein sequence ID" value="CAA7026539.1"/>
    <property type="molecule type" value="Genomic_DNA"/>
</dbReference>
<evidence type="ECO:0000256" key="4">
    <source>
        <dbReference type="ARBA" id="ARBA00023163"/>
    </source>
</evidence>
<comment type="subcellular location">
    <subcellularLocation>
        <location evidence="1">Nucleus</location>
    </subcellularLocation>
</comment>
<evidence type="ECO:0000256" key="1">
    <source>
        <dbReference type="ARBA" id="ARBA00004123"/>
    </source>
</evidence>
<evidence type="ECO:0000256" key="2">
    <source>
        <dbReference type="ARBA" id="ARBA00023015"/>
    </source>
</evidence>
<dbReference type="Pfam" id="PF03754">
    <property type="entry name" value="At2g31720-like"/>
    <property type="match status" value="1"/>
</dbReference>
<organism evidence="8 9">
    <name type="scientific">Microthlaspi erraticum</name>
    <dbReference type="NCBI Taxonomy" id="1685480"/>
    <lineage>
        <taxon>Eukaryota</taxon>
        <taxon>Viridiplantae</taxon>
        <taxon>Streptophyta</taxon>
        <taxon>Embryophyta</taxon>
        <taxon>Tracheophyta</taxon>
        <taxon>Spermatophyta</taxon>
        <taxon>Magnoliopsida</taxon>
        <taxon>eudicotyledons</taxon>
        <taxon>Gunneridae</taxon>
        <taxon>Pentapetalae</taxon>
        <taxon>rosids</taxon>
        <taxon>malvids</taxon>
        <taxon>Brassicales</taxon>
        <taxon>Brassicaceae</taxon>
        <taxon>Coluteocarpeae</taxon>
        <taxon>Microthlaspi</taxon>
    </lineage>
</organism>
<dbReference type="Proteomes" id="UP000467841">
    <property type="component" value="Unassembled WGS sequence"/>
</dbReference>
<dbReference type="InterPro" id="IPR015300">
    <property type="entry name" value="DNA-bd_pseudobarrel_sf"/>
</dbReference>
<keyword evidence="2" id="KW-0805">Transcription regulation</keyword>
<proteinExistence type="predicted"/>
<dbReference type="PANTHER" id="PTHR31541">
    <property type="entry name" value="B3 DOMAIN PLANT PROTEIN-RELATED"/>
    <property type="match status" value="1"/>
</dbReference>
<gene>
    <name evidence="8" type="ORF">MERR_LOCUS13774</name>
</gene>
<comment type="caution">
    <text evidence="8">The sequence shown here is derived from an EMBL/GenBank/DDBJ whole genome shotgun (WGS) entry which is preliminary data.</text>
</comment>
<dbReference type="InterPro" id="IPR003340">
    <property type="entry name" value="B3_DNA-bd"/>
</dbReference>
<dbReference type="GO" id="GO:0005634">
    <property type="term" value="C:nucleus"/>
    <property type="evidence" value="ECO:0007669"/>
    <property type="project" value="UniProtKB-SubCell"/>
</dbReference>
<feature type="compositionally biased region" description="Basic and acidic residues" evidence="6">
    <location>
        <begin position="17"/>
        <end position="27"/>
    </location>
</feature>
<keyword evidence="4" id="KW-0804">Transcription</keyword>
<evidence type="ECO:0000313" key="9">
    <source>
        <dbReference type="Proteomes" id="UP000467841"/>
    </source>
</evidence>
<feature type="region of interest" description="Disordered" evidence="6">
    <location>
        <begin position="1"/>
        <end position="55"/>
    </location>
</feature>
<keyword evidence="9" id="KW-1185">Reference proteome</keyword>
<feature type="region of interest" description="Disordered" evidence="6">
    <location>
        <begin position="94"/>
        <end position="137"/>
    </location>
</feature>
<dbReference type="PANTHER" id="PTHR31541:SF25">
    <property type="entry name" value="GAMMA-GLIADIN B"/>
    <property type="match status" value="1"/>
</dbReference>
<evidence type="ECO:0000259" key="7">
    <source>
        <dbReference type="PROSITE" id="PS50863"/>
    </source>
</evidence>
<sequence>MAKHEEALDFDLNELPFEQREAERGTHENFNGASSSRHIGIDLNEPLPFSDSVSERSEYEQLNGASSLNIRIDLNKPPSEYETPWLSLSLTYHQSIPETPPNPNPQPSTSKGKKPLVRKRRKSSGGNKRGKKPRREAALVVDPPPTPAWLVQAMESMEEAEDARLILKKSLFKSDVKRAQSRFLISFNQLERNDFLTQEESILLEQDKVDKVEKGKGIKVVVVNQRSEKWNLRFKKWEMRNKTSESGSLHYVLNRGWNDIVEGNTLKAGDKIDLWSFRSQGSLCFALAKE</sequence>
<dbReference type="OrthoDB" id="1090008at2759"/>
<feature type="compositionally biased region" description="Polar residues" evidence="6">
    <location>
        <begin position="28"/>
        <end position="37"/>
    </location>
</feature>